<evidence type="ECO:0000256" key="5">
    <source>
        <dbReference type="ARBA" id="ARBA00023014"/>
    </source>
</evidence>
<accession>C3X343</accession>
<evidence type="ECO:0000256" key="1">
    <source>
        <dbReference type="ARBA" id="ARBA00001966"/>
    </source>
</evidence>
<dbReference type="GO" id="GO:0016491">
    <property type="term" value="F:oxidoreductase activity"/>
    <property type="evidence" value="ECO:0007669"/>
    <property type="project" value="InterPro"/>
</dbReference>
<protein>
    <submittedName>
        <fullName evidence="7">Radical SAM additional 4Fe4S-binding domain-containing protein</fullName>
    </submittedName>
</protein>
<dbReference type="AlphaFoldDB" id="C3X343"/>
<dbReference type="InterPro" id="IPR013785">
    <property type="entry name" value="Aldolase_TIM"/>
</dbReference>
<dbReference type="SFLD" id="SFLDS00029">
    <property type="entry name" value="Radical_SAM"/>
    <property type="match status" value="1"/>
</dbReference>
<keyword evidence="5" id="KW-0411">Iron-sulfur</keyword>
<keyword evidence="4" id="KW-0408">Iron</keyword>
<evidence type="ECO:0000313" key="7">
    <source>
        <dbReference type="EMBL" id="EEO27629.1"/>
    </source>
</evidence>
<dbReference type="InterPro" id="IPR023867">
    <property type="entry name" value="Sulphatase_maturase_rSAM"/>
</dbReference>
<dbReference type="PROSITE" id="PS51918">
    <property type="entry name" value="RADICAL_SAM"/>
    <property type="match status" value="1"/>
</dbReference>
<evidence type="ECO:0000259" key="6">
    <source>
        <dbReference type="PROSITE" id="PS51918"/>
    </source>
</evidence>
<comment type="cofactor">
    <cofactor evidence="1">
        <name>[4Fe-4S] cluster</name>
        <dbReference type="ChEBI" id="CHEBI:49883"/>
    </cofactor>
</comment>
<feature type="domain" description="Radical SAM core" evidence="6">
    <location>
        <begin position="1"/>
        <end position="221"/>
    </location>
</feature>
<dbReference type="InterPro" id="IPR058240">
    <property type="entry name" value="rSAM_sf"/>
</dbReference>
<dbReference type="Gene3D" id="3.20.20.70">
    <property type="entry name" value="Aldolase class I"/>
    <property type="match status" value="1"/>
</dbReference>
<dbReference type="InterPro" id="IPR007197">
    <property type="entry name" value="rSAM"/>
</dbReference>
<evidence type="ECO:0000256" key="4">
    <source>
        <dbReference type="ARBA" id="ARBA00023004"/>
    </source>
</evidence>
<reference evidence="7" key="1">
    <citation type="submission" date="2011-10" db="EMBL/GenBank/DDBJ databases">
        <title>The Genome Sequence of Oxalobacter formigenes HOxBLS.</title>
        <authorList>
            <consortium name="The Broad Institute Genome Sequencing Platform"/>
            <person name="Earl A."/>
            <person name="Ward D."/>
            <person name="Feldgarden M."/>
            <person name="Gevers D."/>
            <person name="Allison M.J."/>
            <person name="Humphrey S."/>
            <person name="Young S.K."/>
            <person name="Zeng Q."/>
            <person name="Gargeya S."/>
            <person name="Fitzgerald M."/>
            <person name="Haas B."/>
            <person name="Abouelleil A."/>
            <person name="Alvarado L."/>
            <person name="Arachchi H.M."/>
            <person name="Berlin A."/>
            <person name="Brown A."/>
            <person name="Chapman S.B."/>
            <person name="Chen Z."/>
            <person name="Dunbar C."/>
            <person name="Freedman E."/>
            <person name="Gearin G."/>
            <person name="Goldberg J."/>
            <person name="Griggs A."/>
            <person name="Gujja S."/>
            <person name="Heiman D."/>
            <person name="Howarth C."/>
            <person name="Larson L."/>
            <person name="Lui A."/>
            <person name="MacDonald P.J.P."/>
            <person name="Montmayeur A."/>
            <person name="Murphy C."/>
            <person name="Neiman D."/>
            <person name="Pearson M."/>
            <person name="Priest M."/>
            <person name="Roberts A."/>
            <person name="Saif S."/>
            <person name="Shea T."/>
            <person name="Shenoy N."/>
            <person name="Sisk P."/>
            <person name="Stolte C."/>
            <person name="Sykes S."/>
            <person name="Wortman J."/>
            <person name="Nusbaum C."/>
            <person name="Birren B."/>
        </authorList>
    </citation>
    <scope>NUCLEOTIDE SEQUENCE [LARGE SCALE GENOMIC DNA]</scope>
    <source>
        <strain evidence="7">HOxBLS</strain>
    </source>
</reference>
<dbReference type="CDD" id="cd01335">
    <property type="entry name" value="Radical_SAM"/>
    <property type="match status" value="1"/>
</dbReference>
<organism evidence="7 8">
    <name type="scientific">Oxalobacter paraformigenes</name>
    <dbReference type="NCBI Taxonomy" id="556268"/>
    <lineage>
        <taxon>Bacteria</taxon>
        <taxon>Pseudomonadati</taxon>
        <taxon>Pseudomonadota</taxon>
        <taxon>Betaproteobacteria</taxon>
        <taxon>Burkholderiales</taxon>
        <taxon>Oxalobacteraceae</taxon>
        <taxon>Oxalobacter</taxon>
    </lineage>
</organism>
<dbReference type="SUPFAM" id="SSF102114">
    <property type="entry name" value="Radical SAM enzymes"/>
    <property type="match status" value="1"/>
</dbReference>
<comment type="caution">
    <text evidence="7">The sequence shown here is derived from an EMBL/GenBank/DDBJ whole genome shotgun (WGS) entry which is preliminary data.</text>
</comment>
<dbReference type="PANTHER" id="PTHR43273">
    <property type="entry name" value="ANAEROBIC SULFATASE-MATURATING ENZYME HOMOLOG ASLB-RELATED"/>
    <property type="match status" value="1"/>
</dbReference>
<evidence type="ECO:0000313" key="8">
    <source>
        <dbReference type="Proteomes" id="UP000003973"/>
    </source>
</evidence>
<gene>
    <name evidence="7" type="ORF">OFAG_00782</name>
</gene>
<dbReference type="GO" id="GO:0051536">
    <property type="term" value="F:iron-sulfur cluster binding"/>
    <property type="evidence" value="ECO:0007669"/>
    <property type="project" value="UniProtKB-KW"/>
</dbReference>
<name>C3X343_9BURK</name>
<proteinExistence type="predicted"/>
<dbReference type="HOGENOM" id="CLU_764707_0_0_4"/>
<evidence type="ECO:0000256" key="2">
    <source>
        <dbReference type="ARBA" id="ARBA00022691"/>
    </source>
</evidence>
<dbReference type="GO" id="GO:0046872">
    <property type="term" value="F:metal ion binding"/>
    <property type="evidence" value="ECO:0007669"/>
    <property type="project" value="UniProtKB-KW"/>
</dbReference>
<dbReference type="Proteomes" id="UP000003973">
    <property type="component" value="Unassembled WGS sequence"/>
</dbReference>
<keyword evidence="8" id="KW-1185">Reference proteome</keyword>
<keyword evidence="3" id="KW-0479">Metal-binding</keyword>
<dbReference type="SFLD" id="SFLDG01067">
    <property type="entry name" value="SPASM/twitch_domain_containing"/>
    <property type="match status" value="1"/>
</dbReference>
<evidence type="ECO:0000256" key="3">
    <source>
        <dbReference type="ARBA" id="ARBA00022723"/>
    </source>
</evidence>
<dbReference type="Pfam" id="PF04055">
    <property type="entry name" value="Radical_SAM"/>
    <property type="match status" value="1"/>
</dbReference>
<dbReference type="EMBL" id="ACDP02000023">
    <property type="protein sequence ID" value="EEO27629.1"/>
    <property type="molecule type" value="Genomic_DNA"/>
</dbReference>
<dbReference type="RefSeq" id="WP_005876758.1">
    <property type="nucleotide sequence ID" value="NZ_CABMNL010000001.1"/>
</dbReference>
<dbReference type="eggNOG" id="COG0641">
    <property type="taxonomic scope" value="Bacteria"/>
</dbReference>
<dbReference type="PANTHER" id="PTHR43273:SF8">
    <property type="entry name" value="RADICAL SAM DOMAIN PROTEIN"/>
    <property type="match status" value="1"/>
</dbReference>
<sequence length="348" mass="39456">MKTLEMIRFQSTYACNLRCRYCYLGDRREKPGRDFSYVSEAARSFVGIMEKGDYRVRRLIYFGAETTLLPPDILAEVCNTWHSVVDEHQSLQTNGLLLTDPYLDAFERIVSDDVRLSVSVSIDGPQLLTDMQRGRGVYQRAMANVLRLKERGYSVNLFACVTRQTMTCLPEIEEWARNLEEQGIGVGYQLASAPFNLSDDEQVTFANWLFEHGWQNSVRILAPGACSRAGNDCFVLSVNADGTLSPCDRQSGCGPLLWSDKTMDEIVAMRRGWFANTPISPKCRYCPVKVLCHSGCPAFRTADGRSLDCAFTRAIYSLEAMRQKVPIPHVRRPLWASYQPPRMSEIKK</sequence>
<keyword evidence="2" id="KW-0949">S-adenosyl-L-methionine</keyword>